<dbReference type="PANTHER" id="PTHR47942">
    <property type="entry name" value="TETRATRICOPEPTIDE REPEAT (TPR)-LIKE SUPERFAMILY PROTEIN-RELATED"/>
    <property type="match status" value="1"/>
</dbReference>
<reference evidence="3" key="1">
    <citation type="submission" date="2023-06" db="EMBL/GenBank/DDBJ databases">
        <title>Survivors Of The Sea: Transcriptome response of Skeletonema marinoi to long-term dormancy.</title>
        <authorList>
            <person name="Pinder M.I.M."/>
            <person name="Kourtchenko O."/>
            <person name="Robertson E.K."/>
            <person name="Larsson T."/>
            <person name="Maumus F."/>
            <person name="Osuna-Cruz C.M."/>
            <person name="Vancaester E."/>
            <person name="Stenow R."/>
            <person name="Vandepoele K."/>
            <person name="Ploug H."/>
            <person name="Bruchert V."/>
            <person name="Godhe A."/>
            <person name="Topel M."/>
        </authorList>
    </citation>
    <scope>NUCLEOTIDE SEQUENCE</scope>
    <source>
        <strain evidence="3">R05AC</strain>
    </source>
</reference>
<dbReference type="Proteomes" id="UP001224775">
    <property type="component" value="Unassembled WGS sequence"/>
</dbReference>
<dbReference type="InterPro" id="IPR011990">
    <property type="entry name" value="TPR-like_helical_dom_sf"/>
</dbReference>
<accession>A0AAD8Y007</accession>
<dbReference type="PANTHER" id="PTHR47942:SF63">
    <property type="entry name" value="PENTATRICOPEPTIDE REPEAT-CONTAINING PROTEIN"/>
    <property type="match status" value="1"/>
</dbReference>
<evidence type="ECO:0000256" key="1">
    <source>
        <dbReference type="ARBA" id="ARBA00022737"/>
    </source>
</evidence>
<feature type="region of interest" description="Disordered" evidence="2">
    <location>
        <begin position="513"/>
        <end position="534"/>
    </location>
</feature>
<keyword evidence="1" id="KW-0677">Repeat</keyword>
<name>A0AAD8Y007_9STRA</name>
<evidence type="ECO:0000313" key="4">
    <source>
        <dbReference type="Proteomes" id="UP001224775"/>
    </source>
</evidence>
<proteinExistence type="predicted"/>
<dbReference type="Gene3D" id="1.25.40.10">
    <property type="entry name" value="Tetratricopeptide repeat domain"/>
    <property type="match status" value="2"/>
</dbReference>
<organism evidence="3 4">
    <name type="scientific">Skeletonema marinoi</name>
    <dbReference type="NCBI Taxonomy" id="267567"/>
    <lineage>
        <taxon>Eukaryota</taxon>
        <taxon>Sar</taxon>
        <taxon>Stramenopiles</taxon>
        <taxon>Ochrophyta</taxon>
        <taxon>Bacillariophyta</taxon>
        <taxon>Coscinodiscophyceae</taxon>
        <taxon>Thalassiosirophycidae</taxon>
        <taxon>Thalassiosirales</taxon>
        <taxon>Skeletonemataceae</taxon>
        <taxon>Skeletonema</taxon>
        <taxon>Skeletonema marinoi-dohrnii complex</taxon>
    </lineage>
</organism>
<keyword evidence="4" id="KW-1185">Reference proteome</keyword>
<protein>
    <submittedName>
        <fullName evidence="3">Pentatricopeptide repeat-containing protein</fullName>
    </submittedName>
</protein>
<dbReference type="EMBL" id="JATAAI010000027">
    <property type="protein sequence ID" value="KAK1736943.1"/>
    <property type="molecule type" value="Genomic_DNA"/>
</dbReference>
<evidence type="ECO:0000313" key="3">
    <source>
        <dbReference type="EMBL" id="KAK1736943.1"/>
    </source>
</evidence>
<gene>
    <name evidence="3" type="ORF">QTG54_012388</name>
</gene>
<dbReference type="AlphaFoldDB" id="A0AAD8Y007"/>
<sequence length="534" mass="60351">MPKRSRSSSFLMTTTIVSAALIFTAPTRINAYITSGLPAHTHRAFLRKLTDDICNQSIGSLSPEEMSTCPMLMSAWATAPEKLNLSSDNGRERALAVEGLLKRMIDERRAGNAEAIAVTEDYNAVMKAWSMSGEGSKAAVRAEQILIQMQDLYQSGDKNVQPNLESFQIAIEAWTRASDDEPNAPARAQQILEWMINTYKSGANDKAQPDTLCFIPVLKAWASSRKLEGPIMAEHLIMWMQQLQFQEEIESAKPTTLCFNIVMSSWLKSADITSEKRIRQIFEYMESSSKKGNVDVQPDAGSYNIVISSISPAVKKFYDMGGARRADKILARLESGYLNGDETLRPDSIIYNQVIDYWAKTQSVRGHFMKARDVLDRQVKMFREEKVRKCRPDVTGYTSVIAACASTYGTVKEKRRSFDMAHLTFMESCAEKYTQPNDVTYGVMFKAVGRLLNNSDEQDKYARTLFKLCCDDGFLGDMAFMRMKAAVSNVVYKELTGGKTYEELPEEWKRNVTKRQKKYDMRKNAAKKSNQLRP</sequence>
<evidence type="ECO:0000256" key="2">
    <source>
        <dbReference type="SAM" id="MobiDB-lite"/>
    </source>
</evidence>
<comment type="caution">
    <text evidence="3">The sequence shown here is derived from an EMBL/GenBank/DDBJ whole genome shotgun (WGS) entry which is preliminary data.</text>
</comment>
<dbReference type="InterPro" id="IPR051222">
    <property type="entry name" value="PPR/CCM1_RNA-binding"/>
</dbReference>